<protein>
    <submittedName>
        <fullName evidence="3">Uncharacterized protein</fullName>
    </submittedName>
</protein>
<dbReference type="OrthoDB" id="678343at2759"/>
<evidence type="ECO:0000313" key="4">
    <source>
        <dbReference type="Proteomes" id="UP000283530"/>
    </source>
</evidence>
<accession>A0A3S3N052</accession>
<keyword evidence="1" id="KW-0472">Membrane</keyword>
<reference evidence="3 4" key="1">
    <citation type="journal article" date="2019" name="Nat. Plants">
        <title>Stout camphor tree genome fills gaps in understanding of flowering plant genome evolution.</title>
        <authorList>
            <person name="Chaw S.M."/>
            <person name="Liu Y.C."/>
            <person name="Wu Y.W."/>
            <person name="Wang H.Y."/>
            <person name="Lin C.I."/>
            <person name="Wu C.S."/>
            <person name="Ke H.M."/>
            <person name="Chang L.Y."/>
            <person name="Hsu C.Y."/>
            <person name="Yang H.T."/>
            <person name="Sudianto E."/>
            <person name="Hsu M.H."/>
            <person name="Wu K.P."/>
            <person name="Wang L.N."/>
            <person name="Leebens-Mack J.H."/>
            <person name="Tsai I.J."/>
        </authorList>
    </citation>
    <scope>NUCLEOTIDE SEQUENCE [LARGE SCALE GENOMIC DNA]</scope>
    <source>
        <strain evidence="4">cv. Chaw 1501</strain>
        <tissue evidence="3">Young leaves</tissue>
    </source>
</reference>
<keyword evidence="4" id="KW-1185">Reference proteome</keyword>
<feature type="chain" id="PRO_5018736763" evidence="2">
    <location>
        <begin position="21"/>
        <end position="108"/>
    </location>
</feature>
<dbReference type="Proteomes" id="UP000283530">
    <property type="component" value="Unassembled WGS sequence"/>
</dbReference>
<evidence type="ECO:0000313" key="3">
    <source>
        <dbReference type="EMBL" id="RWR89673.1"/>
    </source>
</evidence>
<sequence length="108" mass="11674">MERKVLAICVLVGFLGLLSADLAFAAEGTRNKLSEDGTCTEQRTPAFGLGVISGLALVMAQIIINSAACCMFCKKSQLTRRSDRTKAITFFFRVLLGTLGGLRRACRI</sequence>
<dbReference type="EMBL" id="QPKB01000007">
    <property type="protein sequence ID" value="RWR89673.1"/>
    <property type="molecule type" value="Genomic_DNA"/>
</dbReference>
<evidence type="ECO:0000256" key="2">
    <source>
        <dbReference type="SAM" id="SignalP"/>
    </source>
</evidence>
<evidence type="ECO:0000256" key="1">
    <source>
        <dbReference type="SAM" id="Phobius"/>
    </source>
</evidence>
<proteinExistence type="predicted"/>
<dbReference type="PANTHER" id="PTHR31769">
    <property type="entry name" value="OS07G0462200 PROTEIN-RELATED"/>
    <property type="match status" value="1"/>
</dbReference>
<keyword evidence="2" id="KW-0732">Signal</keyword>
<dbReference type="AlphaFoldDB" id="A0A3S3N052"/>
<keyword evidence="1" id="KW-1133">Transmembrane helix</keyword>
<dbReference type="InterPro" id="IPR052222">
    <property type="entry name" value="DESIGUAL"/>
</dbReference>
<gene>
    <name evidence="3" type="ORF">CKAN_01873800</name>
</gene>
<feature type="transmembrane region" description="Helical" evidence="1">
    <location>
        <begin position="49"/>
        <end position="73"/>
    </location>
</feature>
<keyword evidence="1" id="KW-0812">Transmembrane</keyword>
<comment type="caution">
    <text evidence="3">The sequence shown here is derived from an EMBL/GenBank/DDBJ whole genome shotgun (WGS) entry which is preliminary data.</text>
</comment>
<organism evidence="3 4">
    <name type="scientific">Cinnamomum micranthum f. kanehirae</name>
    <dbReference type="NCBI Taxonomy" id="337451"/>
    <lineage>
        <taxon>Eukaryota</taxon>
        <taxon>Viridiplantae</taxon>
        <taxon>Streptophyta</taxon>
        <taxon>Embryophyta</taxon>
        <taxon>Tracheophyta</taxon>
        <taxon>Spermatophyta</taxon>
        <taxon>Magnoliopsida</taxon>
        <taxon>Magnoliidae</taxon>
        <taxon>Laurales</taxon>
        <taxon>Lauraceae</taxon>
        <taxon>Cinnamomum</taxon>
    </lineage>
</organism>
<feature type="signal peptide" evidence="2">
    <location>
        <begin position="1"/>
        <end position="20"/>
    </location>
</feature>
<name>A0A3S3N052_9MAGN</name>